<dbReference type="EMBL" id="FMWO01000024">
    <property type="protein sequence ID" value="SCZ84507.1"/>
    <property type="molecule type" value="Genomic_DNA"/>
</dbReference>
<dbReference type="AlphaFoldDB" id="A0A1G5SBZ4"/>
<dbReference type="Proteomes" id="UP000198729">
    <property type="component" value="Unassembled WGS sequence"/>
</dbReference>
<gene>
    <name evidence="1" type="ORF">NSMM_190024</name>
</gene>
<evidence type="ECO:0000313" key="2">
    <source>
        <dbReference type="Proteomes" id="UP000198729"/>
    </source>
</evidence>
<keyword evidence="2" id="KW-1185">Reference proteome</keyword>
<name>A0A1G5SBZ4_9PROT</name>
<protein>
    <submittedName>
        <fullName evidence="1">Uncharacterized protein</fullName>
    </submittedName>
</protein>
<proteinExistence type="predicted"/>
<dbReference type="STRING" id="51642.NSMM_190024"/>
<reference evidence="1 2" key="1">
    <citation type="submission" date="2016-10" db="EMBL/GenBank/DDBJ databases">
        <authorList>
            <person name="de Groot N.N."/>
        </authorList>
    </citation>
    <scope>NUCLEOTIDE SEQUENCE [LARGE SCALE GENOMIC DNA]</scope>
    <source>
        <strain evidence="1">1</strain>
    </source>
</reference>
<evidence type="ECO:0000313" key="1">
    <source>
        <dbReference type="EMBL" id="SCZ84507.1"/>
    </source>
</evidence>
<accession>A0A1G5SBZ4</accession>
<organism evidence="1 2">
    <name type="scientific">Nitrosomonas mobilis</name>
    <dbReference type="NCBI Taxonomy" id="51642"/>
    <lineage>
        <taxon>Bacteria</taxon>
        <taxon>Pseudomonadati</taxon>
        <taxon>Pseudomonadota</taxon>
        <taxon>Betaproteobacteria</taxon>
        <taxon>Nitrosomonadales</taxon>
        <taxon>Nitrosomonadaceae</taxon>
        <taxon>Nitrosomonas</taxon>
    </lineage>
</organism>
<sequence length="38" mass="4531">MLQSSWLEELRHINALIFSSFLKDQYFQIDGQNNSSRN</sequence>